<dbReference type="EMBL" id="VIEB01001325">
    <property type="protein sequence ID" value="TQD73142.1"/>
    <property type="molecule type" value="Genomic_DNA"/>
</dbReference>
<dbReference type="InterPro" id="IPR035897">
    <property type="entry name" value="Toll_tir_struct_dom_sf"/>
</dbReference>
<sequence length="888" mass="101299">MALSTQRASASFLLNESTHPSEYDVFLSFRGVDTRKGFVSHLYHELWKCQGITTFIDNRELEGGTSIRLELPSAIKKSHTAIVVLSPNYASSKWCLDELTTILQCMEARKSVLPVFYETDPSDIGNQRGSFAEALEEHERNLISTEDKKKVIQWKADLNRVSKISGRHWKDFKCDRELIEDIVKWVWRKVQPTFPLSVSSRKLVGIDYALEQLSLLLAHDVNDVRFIGITGMGGIGKTTLANLVYDKICHDFEVHWFLVNVREVFAKNGMVDLAKKLLFPFLRERIAEIWDEERVSILIEKFLHNKKVLLVLDDVDELKQLELLAGNQGWFGMGSRIIVTTRNQRLLVQHGIETSYKVQGLNDAEALKLFSLHAFKKDQPEEDFLELSKYFINYASGLPLALIIFGSALFKRGLDAWISERDSLSKILNPTIFDKLKISYDRLDEREKSIFLDVACFHIGKYTKKVTEILYNSNPYGMSSRIVIDVLIERSLLYQYHHNCIRMHDLIQEMAWKIVGDESKEFGQRSRLWLFEDINHVFMTNTDLPNLKYIDLSDSNKLISTPDFSGLSKLEMLDLASCKNLVEIHPSLAVLKKLKSLWLCGCKSIKNLPSKVEMDSLEIFDLSDCSNLKEIPEFGEQMNNVSWIFLGGTAIEEIPSSIGHLVGLKKLNLMNCKNLLNLPMAIYSLKSLEHLEFDKLDEGSDAKARDGCGLLRCLGLERSRPDPPRWGVVSSSLNRLCSLRELYLRDCELYEGDIPDDIGCLSFLERLDLSGNNFVSLPKSIRSLSKLSILSLRRCKSLQELPPLPSKGSLWVDVENCTSLKRLLDPSKMMSRYTSIDGRESFCYKFFCLNNIALAQDEGWINTILSTILKFATQVLSLSLSLSLFLSL</sequence>
<evidence type="ECO:0000256" key="3">
    <source>
        <dbReference type="ARBA" id="ARBA00022821"/>
    </source>
</evidence>
<name>A0A540KGM4_MALBA</name>
<feature type="domain" description="TIR" evidence="5">
    <location>
        <begin position="21"/>
        <end position="194"/>
    </location>
</feature>
<dbReference type="InterPro" id="IPR032675">
    <property type="entry name" value="LRR_dom_sf"/>
</dbReference>
<dbReference type="Gene3D" id="3.80.10.10">
    <property type="entry name" value="Ribonuclease Inhibitor"/>
    <property type="match status" value="2"/>
</dbReference>
<dbReference type="InterPro" id="IPR058192">
    <property type="entry name" value="WHD_ROQ1-like"/>
</dbReference>
<evidence type="ECO:0000313" key="7">
    <source>
        <dbReference type="Proteomes" id="UP000315295"/>
    </source>
</evidence>
<dbReference type="Gene3D" id="1.10.8.430">
    <property type="entry name" value="Helical domain of apoptotic protease-activating factors"/>
    <property type="match status" value="1"/>
</dbReference>
<keyword evidence="4" id="KW-0520">NAD</keyword>
<dbReference type="GO" id="GO:0007165">
    <property type="term" value="P:signal transduction"/>
    <property type="evidence" value="ECO:0007669"/>
    <property type="project" value="InterPro"/>
</dbReference>
<dbReference type="InterPro" id="IPR002182">
    <property type="entry name" value="NB-ARC"/>
</dbReference>
<dbReference type="InterPro" id="IPR042197">
    <property type="entry name" value="Apaf_helical"/>
</dbReference>
<dbReference type="InterPro" id="IPR027417">
    <property type="entry name" value="P-loop_NTPase"/>
</dbReference>
<dbReference type="Gene3D" id="3.40.50.10140">
    <property type="entry name" value="Toll/interleukin-1 receptor homology (TIR) domain"/>
    <property type="match status" value="1"/>
</dbReference>
<accession>A0A540KGM4</accession>
<proteinExistence type="predicted"/>
<evidence type="ECO:0000259" key="5">
    <source>
        <dbReference type="PROSITE" id="PS50104"/>
    </source>
</evidence>
<dbReference type="Pfam" id="PF01582">
    <property type="entry name" value="TIR"/>
    <property type="match status" value="1"/>
</dbReference>
<reference evidence="6 7" key="1">
    <citation type="journal article" date="2019" name="G3 (Bethesda)">
        <title>Sequencing of a Wild Apple (Malus baccata) Genome Unravels the Differences Between Cultivated and Wild Apple Species Regarding Disease Resistance and Cold Tolerance.</title>
        <authorList>
            <person name="Chen X."/>
        </authorList>
    </citation>
    <scope>NUCLEOTIDE SEQUENCE [LARGE SCALE GENOMIC DNA]</scope>
    <source>
        <strain evidence="7">cv. Shandingzi</strain>
        <tissue evidence="6">Leaves</tissue>
    </source>
</reference>
<evidence type="ECO:0000313" key="6">
    <source>
        <dbReference type="EMBL" id="TQD73142.1"/>
    </source>
</evidence>
<dbReference type="GO" id="GO:0043531">
    <property type="term" value="F:ADP binding"/>
    <property type="evidence" value="ECO:0007669"/>
    <property type="project" value="InterPro"/>
</dbReference>
<protein>
    <recommendedName>
        <fullName evidence="5">TIR domain-containing protein</fullName>
    </recommendedName>
</protein>
<dbReference type="GO" id="GO:0006952">
    <property type="term" value="P:defense response"/>
    <property type="evidence" value="ECO:0007669"/>
    <property type="project" value="InterPro"/>
</dbReference>
<dbReference type="InterPro" id="IPR044974">
    <property type="entry name" value="Disease_R_plants"/>
</dbReference>
<comment type="caution">
    <text evidence="6">The sequence shown here is derived from an EMBL/GenBank/DDBJ whole genome shotgun (WGS) entry which is preliminary data.</text>
</comment>
<keyword evidence="7" id="KW-1185">Reference proteome</keyword>
<dbReference type="SUPFAM" id="SSF52200">
    <property type="entry name" value="Toll/Interleukin receptor TIR domain"/>
    <property type="match status" value="1"/>
</dbReference>
<dbReference type="PRINTS" id="PR00364">
    <property type="entry name" value="DISEASERSIST"/>
</dbReference>
<evidence type="ECO:0000256" key="1">
    <source>
        <dbReference type="ARBA" id="ARBA00022614"/>
    </source>
</evidence>
<keyword evidence="1" id="KW-0433">Leucine-rich repeat</keyword>
<gene>
    <name evidence="6" type="ORF">C1H46_041326</name>
</gene>
<dbReference type="PROSITE" id="PS50104">
    <property type="entry name" value="TIR"/>
    <property type="match status" value="1"/>
</dbReference>
<dbReference type="InterPro" id="IPR000157">
    <property type="entry name" value="TIR_dom"/>
</dbReference>
<evidence type="ECO:0000256" key="2">
    <source>
        <dbReference type="ARBA" id="ARBA00022737"/>
    </source>
</evidence>
<dbReference type="SUPFAM" id="SSF52540">
    <property type="entry name" value="P-loop containing nucleoside triphosphate hydrolases"/>
    <property type="match status" value="1"/>
</dbReference>
<dbReference type="PANTHER" id="PTHR11017:SF527">
    <property type="entry name" value="TMV RESISTANCE PROTEIN N-LIKE"/>
    <property type="match status" value="1"/>
</dbReference>
<dbReference type="Pfam" id="PF23286">
    <property type="entry name" value="LRR_13"/>
    <property type="match status" value="2"/>
</dbReference>
<dbReference type="AlphaFoldDB" id="A0A540KGM4"/>
<keyword evidence="2" id="KW-0677">Repeat</keyword>
<organism evidence="6 7">
    <name type="scientific">Malus baccata</name>
    <name type="common">Siberian crab apple</name>
    <name type="synonym">Pyrus baccata</name>
    <dbReference type="NCBI Taxonomy" id="106549"/>
    <lineage>
        <taxon>Eukaryota</taxon>
        <taxon>Viridiplantae</taxon>
        <taxon>Streptophyta</taxon>
        <taxon>Embryophyta</taxon>
        <taxon>Tracheophyta</taxon>
        <taxon>Spermatophyta</taxon>
        <taxon>Magnoliopsida</taxon>
        <taxon>eudicotyledons</taxon>
        <taxon>Gunneridae</taxon>
        <taxon>Pentapetalae</taxon>
        <taxon>rosids</taxon>
        <taxon>fabids</taxon>
        <taxon>Rosales</taxon>
        <taxon>Rosaceae</taxon>
        <taxon>Amygdaloideae</taxon>
        <taxon>Maleae</taxon>
        <taxon>Malus</taxon>
    </lineage>
</organism>
<dbReference type="Gene3D" id="3.40.50.300">
    <property type="entry name" value="P-loop containing nucleotide triphosphate hydrolases"/>
    <property type="match status" value="1"/>
</dbReference>
<dbReference type="PANTHER" id="PTHR11017">
    <property type="entry name" value="LEUCINE-RICH REPEAT-CONTAINING PROTEIN"/>
    <property type="match status" value="1"/>
</dbReference>
<dbReference type="Pfam" id="PF23282">
    <property type="entry name" value="WHD_ROQ1"/>
    <property type="match status" value="1"/>
</dbReference>
<dbReference type="Pfam" id="PF00931">
    <property type="entry name" value="NB-ARC"/>
    <property type="match status" value="1"/>
</dbReference>
<dbReference type="InterPro" id="IPR058546">
    <property type="entry name" value="RPS4B/Roq1-like_LRR"/>
</dbReference>
<dbReference type="FunFam" id="3.40.50.10140:FF:000007">
    <property type="entry name" value="Disease resistance protein (TIR-NBS-LRR class)"/>
    <property type="match status" value="1"/>
</dbReference>
<dbReference type="Proteomes" id="UP000315295">
    <property type="component" value="Unassembled WGS sequence"/>
</dbReference>
<dbReference type="SUPFAM" id="SSF52058">
    <property type="entry name" value="L domain-like"/>
    <property type="match status" value="1"/>
</dbReference>
<keyword evidence="3" id="KW-0611">Plant defense</keyword>
<dbReference type="SMART" id="SM00255">
    <property type="entry name" value="TIR"/>
    <property type="match status" value="1"/>
</dbReference>
<evidence type="ECO:0000256" key="4">
    <source>
        <dbReference type="ARBA" id="ARBA00023027"/>
    </source>
</evidence>